<dbReference type="Pfam" id="PF13180">
    <property type="entry name" value="PDZ_2"/>
    <property type="match status" value="1"/>
</dbReference>
<dbReference type="InterPro" id="IPR036034">
    <property type="entry name" value="PDZ_sf"/>
</dbReference>
<gene>
    <name evidence="5" type="ORF">EXIGUO9Y_30031</name>
</gene>
<dbReference type="InterPro" id="IPR020568">
    <property type="entry name" value="Ribosomal_Su5_D2-typ_SF"/>
</dbReference>
<keyword evidence="2" id="KW-0472">Membrane</keyword>
<evidence type="ECO:0000256" key="1">
    <source>
        <dbReference type="PROSITE-ProRule" id="PRU01122"/>
    </source>
</evidence>
<dbReference type="InterPro" id="IPR014721">
    <property type="entry name" value="Ribsml_uS5_D2-typ_fold_subgr"/>
</dbReference>
<dbReference type="RefSeq" id="WP_159172367.1">
    <property type="nucleotide sequence ID" value="NZ_LR732308.1"/>
</dbReference>
<dbReference type="GO" id="GO:0006508">
    <property type="term" value="P:proteolysis"/>
    <property type="evidence" value="ECO:0007669"/>
    <property type="project" value="UniProtKB-KW"/>
</dbReference>
<dbReference type="GO" id="GO:0005524">
    <property type="term" value="F:ATP binding"/>
    <property type="evidence" value="ECO:0007669"/>
    <property type="project" value="InterPro"/>
</dbReference>
<evidence type="ECO:0000313" key="5">
    <source>
        <dbReference type="EMBL" id="VWX36798.1"/>
    </source>
</evidence>
<feature type="domain" description="PDZ" evidence="3">
    <location>
        <begin position="98"/>
        <end position="183"/>
    </location>
</feature>
<dbReference type="EMBL" id="CABWKQ010000023">
    <property type="protein sequence ID" value="VWX36798.1"/>
    <property type="molecule type" value="Genomic_DNA"/>
</dbReference>
<dbReference type="SMART" id="SM00228">
    <property type="entry name" value="PDZ"/>
    <property type="match status" value="1"/>
</dbReference>
<dbReference type="SUPFAM" id="SSF54211">
    <property type="entry name" value="Ribosomal protein S5 domain 2-like"/>
    <property type="match status" value="1"/>
</dbReference>
<feature type="active site" evidence="1">
    <location>
        <position position="277"/>
    </location>
</feature>
<dbReference type="GO" id="GO:0004252">
    <property type="term" value="F:serine-type endopeptidase activity"/>
    <property type="evidence" value="ECO:0007669"/>
    <property type="project" value="UniProtKB-UniRule"/>
</dbReference>
<feature type="domain" description="Lon proteolytic" evidence="4">
    <location>
        <begin position="226"/>
        <end position="329"/>
    </location>
</feature>
<dbReference type="PROSITE" id="PS50106">
    <property type="entry name" value="PDZ"/>
    <property type="match status" value="1"/>
</dbReference>
<keyword evidence="1 5" id="KW-0378">Hydrolase</keyword>
<accession>A0A653ID41</accession>
<evidence type="ECO:0000313" key="6">
    <source>
        <dbReference type="Proteomes" id="UP000439752"/>
    </source>
</evidence>
<dbReference type="InterPro" id="IPR001478">
    <property type="entry name" value="PDZ"/>
</dbReference>
<keyword evidence="1" id="KW-0720">Serine protease</keyword>
<dbReference type="Proteomes" id="UP000439752">
    <property type="component" value="Unassembled WGS sequence"/>
</dbReference>
<dbReference type="Gene3D" id="3.30.230.10">
    <property type="match status" value="1"/>
</dbReference>
<proteinExistence type="inferred from homology"/>
<dbReference type="SUPFAM" id="SSF50156">
    <property type="entry name" value="PDZ domain-like"/>
    <property type="match status" value="1"/>
</dbReference>
<evidence type="ECO:0000256" key="2">
    <source>
        <dbReference type="SAM" id="Phobius"/>
    </source>
</evidence>
<evidence type="ECO:0000259" key="3">
    <source>
        <dbReference type="PROSITE" id="PS50106"/>
    </source>
</evidence>
<dbReference type="PANTHER" id="PTHR10046">
    <property type="entry name" value="ATP DEPENDENT LON PROTEASE FAMILY MEMBER"/>
    <property type="match status" value="1"/>
</dbReference>
<feature type="active site" evidence="1">
    <location>
        <position position="232"/>
    </location>
</feature>
<dbReference type="InterPro" id="IPR008269">
    <property type="entry name" value="Lon_proteolytic"/>
</dbReference>
<dbReference type="PROSITE" id="PS51786">
    <property type="entry name" value="LON_PROTEOLYTIC"/>
    <property type="match status" value="1"/>
</dbReference>
<comment type="catalytic activity">
    <reaction evidence="1">
        <text>Hydrolysis of proteins in presence of ATP.</text>
        <dbReference type="EC" id="3.4.21.53"/>
    </reaction>
</comment>
<feature type="transmembrane region" description="Helical" evidence="2">
    <location>
        <begin position="7"/>
        <end position="26"/>
    </location>
</feature>
<dbReference type="GO" id="GO:0030163">
    <property type="term" value="P:protein catabolic process"/>
    <property type="evidence" value="ECO:0007669"/>
    <property type="project" value="InterPro"/>
</dbReference>
<name>A0A653ID41_9BACL</name>
<dbReference type="AlphaFoldDB" id="A0A653ID41"/>
<comment type="similarity">
    <text evidence="1">Belongs to the peptidase S16 family.</text>
</comment>
<keyword evidence="6" id="KW-1185">Reference proteome</keyword>
<keyword evidence="2" id="KW-0812">Transmembrane</keyword>
<organism evidence="5 6">
    <name type="scientific">Exiguobacterium oxidotolerans</name>
    <dbReference type="NCBI Taxonomy" id="223958"/>
    <lineage>
        <taxon>Bacteria</taxon>
        <taxon>Bacillati</taxon>
        <taxon>Bacillota</taxon>
        <taxon>Bacilli</taxon>
        <taxon>Bacillales</taxon>
        <taxon>Bacillales Family XII. Incertae Sedis</taxon>
        <taxon>Exiguobacterium</taxon>
    </lineage>
</organism>
<reference evidence="5 6" key="1">
    <citation type="submission" date="2019-10" db="EMBL/GenBank/DDBJ databases">
        <authorList>
            <person name="Karimi E."/>
        </authorList>
    </citation>
    <scope>NUCLEOTIDE SEQUENCE [LARGE SCALE GENOMIC DNA]</scope>
    <source>
        <strain evidence="5">Exiguobacterium sp. 9Y</strain>
    </source>
</reference>
<dbReference type="Pfam" id="PF05362">
    <property type="entry name" value="Lon_C"/>
    <property type="match status" value="1"/>
</dbReference>
<protein>
    <recommendedName>
        <fullName evidence="1">endopeptidase La</fullName>
        <ecNumber evidence="1">3.4.21.53</ecNumber>
    </recommendedName>
</protein>
<keyword evidence="1" id="KW-0645">Protease</keyword>
<dbReference type="InterPro" id="IPR027065">
    <property type="entry name" value="Lon_Prtase"/>
</dbReference>
<sequence>MKAWKPALAAIVAAMIVFFVPLPYFISYPGDATSTEQIIDVSGAEKEPGDLMMLTVAQRRATPYFLVESLFLPFSETSDVSDYLYDGESDAQYENRQQLYMEEAQHNAMIEGYELADKEVEVDFEGVYVSGIISGGPADGKLRAGDQIVAVDGASLKSMSSFMQTISSKKAGTDVKVTFERDKKTKTTTIKVGKLAKNSEQVGLGIYEPLPMSDVQTDPKVEFNLENVGGPSAGMMFTLEIYDQLTDGDLAKGHTIAGTGTIEEGGKVGPIGGAWQKVVAADEAEAEIMFVPAGSNYEEAKPSIKKLGTKMKLVPIKTVEDALDYLEELPEK</sequence>
<dbReference type="NCBIfam" id="NF041438">
    <property type="entry name" value="SepM_fam_S16"/>
    <property type="match status" value="1"/>
</dbReference>
<keyword evidence="2" id="KW-1133">Transmembrane helix</keyword>
<dbReference type="GO" id="GO:0004176">
    <property type="term" value="F:ATP-dependent peptidase activity"/>
    <property type="evidence" value="ECO:0007669"/>
    <property type="project" value="UniProtKB-UniRule"/>
</dbReference>
<dbReference type="EC" id="3.4.21.53" evidence="1"/>
<evidence type="ECO:0000259" key="4">
    <source>
        <dbReference type="PROSITE" id="PS51786"/>
    </source>
</evidence>